<organism evidence="11 12">
    <name type="scientific">Senna tora</name>
    <dbReference type="NCBI Taxonomy" id="362788"/>
    <lineage>
        <taxon>Eukaryota</taxon>
        <taxon>Viridiplantae</taxon>
        <taxon>Streptophyta</taxon>
        <taxon>Embryophyta</taxon>
        <taxon>Tracheophyta</taxon>
        <taxon>Spermatophyta</taxon>
        <taxon>Magnoliopsida</taxon>
        <taxon>eudicotyledons</taxon>
        <taxon>Gunneridae</taxon>
        <taxon>Pentapetalae</taxon>
        <taxon>rosids</taxon>
        <taxon>fabids</taxon>
        <taxon>Fabales</taxon>
        <taxon>Fabaceae</taxon>
        <taxon>Caesalpinioideae</taxon>
        <taxon>Cassia clade</taxon>
        <taxon>Senna</taxon>
    </lineage>
</organism>
<dbReference type="PANTHER" id="PTHR24282">
    <property type="entry name" value="CYTOCHROME P450 FAMILY MEMBER"/>
    <property type="match status" value="1"/>
</dbReference>
<sequence>MHLFVGFVIFVLPIFFIARLVRSIIWTPWLIRRHFEKQGIRGPPYRPISGNMKQNAEAQSQPMRLCHDILPRVAPFYHRWSAMYGKTFLYWHGCTPRLITSDPDWHKEVLMSGAGIGSFEKVDANPLTKDILVLLKAHQWAAHRKIANQAFKMDRVS</sequence>
<dbReference type="GO" id="GO:0020037">
    <property type="term" value="F:heme binding"/>
    <property type="evidence" value="ECO:0007669"/>
    <property type="project" value="InterPro"/>
</dbReference>
<keyword evidence="9" id="KW-0503">Monooxygenase</keyword>
<keyword evidence="6" id="KW-1133">Transmembrane helix</keyword>
<keyword evidence="12" id="KW-1185">Reference proteome</keyword>
<keyword evidence="8" id="KW-0408">Iron</keyword>
<dbReference type="SUPFAM" id="SSF48264">
    <property type="entry name" value="Cytochrome P450"/>
    <property type="match status" value="1"/>
</dbReference>
<accession>A0A834WBU9</accession>
<dbReference type="GO" id="GO:0016020">
    <property type="term" value="C:membrane"/>
    <property type="evidence" value="ECO:0007669"/>
    <property type="project" value="UniProtKB-SubCell"/>
</dbReference>
<proteinExistence type="inferred from homology"/>
<evidence type="ECO:0000256" key="9">
    <source>
        <dbReference type="ARBA" id="ARBA00023033"/>
    </source>
</evidence>
<name>A0A834WBU9_9FABA</name>
<dbReference type="InterPro" id="IPR050665">
    <property type="entry name" value="Cytochrome_P450_Monooxygen"/>
</dbReference>
<dbReference type="GO" id="GO:0004497">
    <property type="term" value="F:monooxygenase activity"/>
    <property type="evidence" value="ECO:0007669"/>
    <property type="project" value="UniProtKB-KW"/>
</dbReference>
<evidence type="ECO:0000256" key="3">
    <source>
        <dbReference type="ARBA" id="ARBA00022617"/>
    </source>
</evidence>
<dbReference type="InterPro" id="IPR036396">
    <property type="entry name" value="Cyt_P450_sf"/>
</dbReference>
<dbReference type="AlphaFoldDB" id="A0A834WBU9"/>
<dbReference type="GO" id="GO:0005506">
    <property type="term" value="F:iron ion binding"/>
    <property type="evidence" value="ECO:0007669"/>
    <property type="project" value="InterPro"/>
</dbReference>
<evidence type="ECO:0000313" key="12">
    <source>
        <dbReference type="Proteomes" id="UP000634136"/>
    </source>
</evidence>
<keyword evidence="3" id="KW-0349">Heme</keyword>
<dbReference type="Gene3D" id="1.10.630.10">
    <property type="entry name" value="Cytochrome P450"/>
    <property type="match status" value="1"/>
</dbReference>
<keyword evidence="5" id="KW-0479">Metal-binding</keyword>
<comment type="subcellular location">
    <subcellularLocation>
        <location evidence="1">Membrane</location>
        <topology evidence="1">Single-pass membrane protein</topology>
    </subcellularLocation>
</comment>
<keyword evidence="7" id="KW-0560">Oxidoreductase</keyword>
<dbReference type="OrthoDB" id="1470350at2759"/>
<gene>
    <name evidence="11" type="ORF">G2W53_031534</name>
</gene>
<evidence type="ECO:0000256" key="10">
    <source>
        <dbReference type="ARBA" id="ARBA00023136"/>
    </source>
</evidence>
<evidence type="ECO:0000256" key="7">
    <source>
        <dbReference type="ARBA" id="ARBA00023002"/>
    </source>
</evidence>
<evidence type="ECO:0000313" key="11">
    <source>
        <dbReference type="EMBL" id="KAF7817565.1"/>
    </source>
</evidence>
<protein>
    <submittedName>
        <fullName evidence="11">Cytochrome P450 734A1</fullName>
    </submittedName>
</protein>
<evidence type="ECO:0000256" key="1">
    <source>
        <dbReference type="ARBA" id="ARBA00004167"/>
    </source>
</evidence>
<evidence type="ECO:0000256" key="8">
    <source>
        <dbReference type="ARBA" id="ARBA00023004"/>
    </source>
</evidence>
<comment type="similarity">
    <text evidence="2">Belongs to the cytochrome P450 family.</text>
</comment>
<evidence type="ECO:0000256" key="4">
    <source>
        <dbReference type="ARBA" id="ARBA00022692"/>
    </source>
</evidence>
<evidence type="ECO:0000256" key="5">
    <source>
        <dbReference type="ARBA" id="ARBA00022723"/>
    </source>
</evidence>
<keyword evidence="10" id="KW-0472">Membrane</keyword>
<evidence type="ECO:0000256" key="2">
    <source>
        <dbReference type="ARBA" id="ARBA00010617"/>
    </source>
</evidence>
<dbReference type="EMBL" id="JAAIUW010000009">
    <property type="protein sequence ID" value="KAF7817565.1"/>
    <property type="molecule type" value="Genomic_DNA"/>
</dbReference>
<comment type="caution">
    <text evidence="11">The sequence shown here is derived from an EMBL/GenBank/DDBJ whole genome shotgun (WGS) entry which is preliminary data.</text>
</comment>
<reference evidence="11" key="1">
    <citation type="submission" date="2020-09" db="EMBL/GenBank/DDBJ databases">
        <title>Genome-Enabled Discovery of Anthraquinone Biosynthesis in Senna tora.</title>
        <authorList>
            <person name="Kang S.-H."/>
            <person name="Pandey R.P."/>
            <person name="Lee C.-M."/>
            <person name="Sim J.-S."/>
            <person name="Jeong J.-T."/>
            <person name="Choi B.-S."/>
            <person name="Jung M."/>
            <person name="Ginzburg D."/>
            <person name="Zhao K."/>
            <person name="Won S.Y."/>
            <person name="Oh T.-J."/>
            <person name="Yu Y."/>
            <person name="Kim N.-H."/>
            <person name="Lee O.R."/>
            <person name="Lee T.-H."/>
            <person name="Bashyal P."/>
            <person name="Kim T.-S."/>
            <person name="Lee W.-H."/>
            <person name="Kawkins C."/>
            <person name="Kim C.-K."/>
            <person name="Kim J.S."/>
            <person name="Ahn B.O."/>
            <person name="Rhee S.Y."/>
            <person name="Sohng J.K."/>
        </authorList>
    </citation>
    <scope>NUCLEOTIDE SEQUENCE</scope>
    <source>
        <tissue evidence="11">Leaf</tissue>
    </source>
</reference>
<evidence type="ECO:0000256" key="6">
    <source>
        <dbReference type="ARBA" id="ARBA00022989"/>
    </source>
</evidence>
<keyword evidence="4" id="KW-0812">Transmembrane</keyword>
<dbReference type="PANTHER" id="PTHR24282:SF112">
    <property type="entry name" value="CYTOCHROME P450 FAMILY 709 PROTEIN"/>
    <property type="match status" value="1"/>
</dbReference>
<dbReference type="Proteomes" id="UP000634136">
    <property type="component" value="Unassembled WGS sequence"/>
</dbReference>
<dbReference type="GO" id="GO:0016705">
    <property type="term" value="F:oxidoreductase activity, acting on paired donors, with incorporation or reduction of molecular oxygen"/>
    <property type="evidence" value="ECO:0007669"/>
    <property type="project" value="InterPro"/>
</dbReference>